<dbReference type="PANTHER" id="PTHR11709:SF9">
    <property type="entry name" value="LACCASE-7"/>
    <property type="match status" value="1"/>
</dbReference>
<dbReference type="NCBIfam" id="TIGR03389">
    <property type="entry name" value="laccase"/>
    <property type="match status" value="1"/>
</dbReference>
<evidence type="ECO:0000259" key="13">
    <source>
        <dbReference type="Pfam" id="PF00394"/>
    </source>
</evidence>
<dbReference type="InterPro" id="IPR008972">
    <property type="entry name" value="Cupredoxin"/>
</dbReference>
<evidence type="ECO:0000256" key="5">
    <source>
        <dbReference type="ARBA" id="ARBA00012297"/>
    </source>
</evidence>
<dbReference type="SUPFAM" id="SSF49503">
    <property type="entry name" value="Cupredoxins"/>
    <property type="match status" value="3"/>
</dbReference>
<feature type="domain" description="Plastocyanin-like" evidence="14">
    <location>
        <begin position="534"/>
        <end position="559"/>
    </location>
</feature>
<comment type="subcellular location">
    <subcellularLocation>
        <location evidence="3">Secreted</location>
        <location evidence="3">Extracellular space</location>
        <location evidence="3">Apoplast</location>
    </subcellularLocation>
</comment>
<dbReference type="Pfam" id="PF00394">
    <property type="entry name" value="Cu-oxidase"/>
    <property type="match status" value="1"/>
</dbReference>
<dbReference type="PANTHER" id="PTHR11709">
    <property type="entry name" value="MULTI-COPPER OXIDASE"/>
    <property type="match status" value="1"/>
</dbReference>
<evidence type="ECO:0000256" key="6">
    <source>
        <dbReference type="ARBA" id="ARBA00022523"/>
    </source>
</evidence>
<keyword evidence="9" id="KW-0677">Repeat</keyword>
<reference evidence="16 17" key="1">
    <citation type="submission" date="2017-09" db="EMBL/GenBank/DDBJ databases">
        <title>WGS assembly of Aquilegia coerulea Goldsmith.</title>
        <authorList>
            <person name="Hodges S."/>
            <person name="Kramer E."/>
            <person name="Nordborg M."/>
            <person name="Tomkins J."/>
            <person name="Borevitz J."/>
            <person name="Derieg N."/>
            <person name="Yan J."/>
            <person name="Mihaltcheva S."/>
            <person name="Hayes R.D."/>
            <person name="Rokhsar D."/>
        </authorList>
    </citation>
    <scope>NUCLEOTIDE SEQUENCE [LARGE SCALE GENOMIC DNA]</scope>
    <source>
        <strain evidence="17">cv. Goldsmith</strain>
    </source>
</reference>
<feature type="domain" description="Plastocyanin-like" evidence="14">
    <location>
        <begin position="384"/>
        <end position="497"/>
    </location>
</feature>
<comment type="cofactor">
    <cofactor evidence="2">
        <name>Cu cation</name>
        <dbReference type="ChEBI" id="CHEBI:23378"/>
    </cofactor>
</comment>
<evidence type="ECO:0000313" key="17">
    <source>
        <dbReference type="Proteomes" id="UP000230069"/>
    </source>
</evidence>
<evidence type="ECO:0000259" key="14">
    <source>
        <dbReference type="Pfam" id="PF07731"/>
    </source>
</evidence>
<dbReference type="InterPro" id="IPR011707">
    <property type="entry name" value="Cu-oxidase-like_N"/>
</dbReference>
<sequence>VGNLTLHRLCGQQVKTVVGGSLPGPTIQAREGDKLIVHVINTSPYNITLHWHGVFQMFSGWADGPAYVTQCPIVPGSSYTYKFSITGQEGTLWWHAHISMLRETLYGALIIRPRLGRSYPFPKPDQEVPILFGEWWNANVVDVENNFRTLGGLPKLSDAFTINGQPGDFYPCSQDKTYKLNVIKGKTYLLRLVNAALMNHLFFKIAQHNFTVVAVDARYTKPYNTDVIVIAPGQSADVLFTANQPLGNYYMAAHPYFPTPIEFEYGTTTAIVHYIGASLTTKPLMPVLPDFSDTATAHKFYTELTSLTTVNNPHWLPVPQVVDENMFVTFGVGFEPCGGTCVGPLGSFLRFSANMNNISFVLPSTISLLEAYHEGVPGIYTEDFPDHPPLEFNYTDPNIAFAFPLLVIEKKETRVKRLKYDSVVHIVLQNTALVTAENHPIHFHGFDFYVLAQGFGNYDPISDPNNFNLVNPQQRNTIAVPINGWAVIRFRANNPGEKFDFILDYMNLVLILFSKLFLLLSINGTKLLNCFDLIGVWFVHCHLETHVPWGLNMAFIIENGPTPSTSLPPPPSDLPHC</sequence>
<dbReference type="Gene3D" id="2.60.40.420">
    <property type="entry name" value="Cupredoxins - blue copper proteins"/>
    <property type="match status" value="3"/>
</dbReference>
<feature type="domain" description="Plastocyanin-like" evidence="13">
    <location>
        <begin position="127"/>
        <end position="277"/>
    </location>
</feature>
<dbReference type="EMBL" id="KZ305026">
    <property type="protein sequence ID" value="PIA54506.1"/>
    <property type="molecule type" value="Genomic_DNA"/>
</dbReference>
<evidence type="ECO:0000256" key="7">
    <source>
        <dbReference type="ARBA" id="ARBA00022525"/>
    </source>
</evidence>
<evidence type="ECO:0000256" key="9">
    <source>
        <dbReference type="ARBA" id="ARBA00022737"/>
    </source>
</evidence>
<evidence type="ECO:0000256" key="8">
    <source>
        <dbReference type="ARBA" id="ARBA00022723"/>
    </source>
</evidence>
<comment type="similarity">
    <text evidence="4">Belongs to the multicopper oxidase family.</text>
</comment>
<dbReference type="Proteomes" id="UP000230069">
    <property type="component" value="Unassembled WGS sequence"/>
</dbReference>
<evidence type="ECO:0000256" key="10">
    <source>
        <dbReference type="ARBA" id="ARBA00023002"/>
    </source>
</evidence>
<dbReference type="OrthoDB" id="2121828at2759"/>
<evidence type="ECO:0000256" key="11">
    <source>
        <dbReference type="ARBA" id="ARBA00023008"/>
    </source>
</evidence>
<feature type="non-terminal residue" evidence="16">
    <location>
        <position position="1"/>
    </location>
</feature>
<dbReference type="PROSITE" id="PS00079">
    <property type="entry name" value="MULTICOPPER_OXIDASE1"/>
    <property type="match status" value="1"/>
</dbReference>
<dbReference type="EC" id="1.10.3.2" evidence="5"/>
<dbReference type="AlphaFoldDB" id="A0A2G5EFH1"/>
<keyword evidence="12" id="KW-0439">Lignin degradation</keyword>
<dbReference type="InterPro" id="IPR034288">
    <property type="entry name" value="CuRO_1_LCC"/>
</dbReference>
<dbReference type="Pfam" id="PF07732">
    <property type="entry name" value="Cu-oxidase_3"/>
    <property type="match status" value="1"/>
</dbReference>
<evidence type="ECO:0000256" key="3">
    <source>
        <dbReference type="ARBA" id="ARBA00004271"/>
    </source>
</evidence>
<dbReference type="GO" id="GO:0005507">
    <property type="term" value="F:copper ion binding"/>
    <property type="evidence" value="ECO:0007669"/>
    <property type="project" value="InterPro"/>
</dbReference>
<keyword evidence="17" id="KW-1185">Reference proteome</keyword>
<dbReference type="InterPro" id="IPR017761">
    <property type="entry name" value="Laccase"/>
</dbReference>
<evidence type="ECO:0000256" key="1">
    <source>
        <dbReference type="ARBA" id="ARBA00000349"/>
    </source>
</evidence>
<dbReference type="Pfam" id="PF07731">
    <property type="entry name" value="Cu-oxidase_2"/>
    <property type="match status" value="2"/>
</dbReference>
<keyword evidence="6" id="KW-0052">Apoplast</keyword>
<evidence type="ECO:0000259" key="15">
    <source>
        <dbReference type="Pfam" id="PF07732"/>
    </source>
</evidence>
<keyword evidence="10" id="KW-0560">Oxidoreductase</keyword>
<feature type="domain" description="Plastocyanin-like" evidence="15">
    <location>
        <begin position="6"/>
        <end position="114"/>
    </location>
</feature>
<dbReference type="InterPro" id="IPR001117">
    <property type="entry name" value="Cu-oxidase_2nd"/>
</dbReference>
<dbReference type="InterPro" id="IPR002355">
    <property type="entry name" value="Cu_oxidase_Cu_BS"/>
</dbReference>
<proteinExistence type="inferred from homology"/>
<dbReference type="InterPro" id="IPR033138">
    <property type="entry name" value="Cu_oxidase_CS"/>
</dbReference>
<evidence type="ECO:0000256" key="4">
    <source>
        <dbReference type="ARBA" id="ARBA00010609"/>
    </source>
</evidence>
<dbReference type="InterPro" id="IPR011706">
    <property type="entry name" value="Cu-oxidase_C"/>
</dbReference>
<keyword evidence="8" id="KW-0479">Metal-binding</keyword>
<comment type="catalytic activity">
    <reaction evidence="1">
        <text>4 hydroquinone + O2 = 4 benzosemiquinone + 2 H2O</text>
        <dbReference type="Rhea" id="RHEA:11276"/>
        <dbReference type="ChEBI" id="CHEBI:15377"/>
        <dbReference type="ChEBI" id="CHEBI:15379"/>
        <dbReference type="ChEBI" id="CHEBI:17594"/>
        <dbReference type="ChEBI" id="CHEBI:17977"/>
        <dbReference type="EC" id="1.10.3.2"/>
    </reaction>
</comment>
<dbReference type="GO" id="GO:0048046">
    <property type="term" value="C:apoplast"/>
    <property type="evidence" value="ECO:0007669"/>
    <property type="project" value="UniProtKB-SubCell"/>
</dbReference>
<dbReference type="CDD" id="cd13875">
    <property type="entry name" value="CuRO_2_LCC_plant"/>
    <property type="match status" value="1"/>
</dbReference>
<name>A0A2G5EFH1_AQUCA</name>
<evidence type="ECO:0000256" key="12">
    <source>
        <dbReference type="ARBA" id="ARBA00023185"/>
    </source>
</evidence>
<dbReference type="GO" id="GO:0052716">
    <property type="term" value="F:hydroquinone:oxygen oxidoreductase activity"/>
    <property type="evidence" value="ECO:0007669"/>
    <property type="project" value="UniProtKB-EC"/>
</dbReference>
<evidence type="ECO:0000313" key="16">
    <source>
        <dbReference type="EMBL" id="PIA54506.1"/>
    </source>
</evidence>
<dbReference type="InterPro" id="IPR034285">
    <property type="entry name" value="CuRO_2_LCC"/>
</dbReference>
<gene>
    <name evidence="16" type="ORF">AQUCO_00900807v1</name>
</gene>
<dbReference type="InterPro" id="IPR045087">
    <property type="entry name" value="Cu-oxidase_fam"/>
</dbReference>
<keyword evidence="11" id="KW-0186">Copper</keyword>
<protein>
    <recommendedName>
        <fullName evidence="5">laccase</fullName>
        <ecNumber evidence="5">1.10.3.2</ecNumber>
    </recommendedName>
</protein>
<organism evidence="16 17">
    <name type="scientific">Aquilegia coerulea</name>
    <name type="common">Rocky mountain columbine</name>
    <dbReference type="NCBI Taxonomy" id="218851"/>
    <lineage>
        <taxon>Eukaryota</taxon>
        <taxon>Viridiplantae</taxon>
        <taxon>Streptophyta</taxon>
        <taxon>Embryophyta</taxon>
        <taxon>Tracheophyta</taxon>
        <taxon>Spermatophyta</taxon>
        <taxon>Magnoliopsida</taxon>
        <taxon>Ranunculales</taxon>
        <taxon>Ranunculaceae</taxon>
        <taxon>Thalictroideae</taxon>
        <taxon>Aquilegia</taxon>
    </lineage>
</organism>
<keyword evidence="7" id="KW-0964">Secreted</keyword>
<accession>A0A2G5EFH1</accession>
<dbReference type="GO" id="GO:0046274">
    <property type="term" value="P:lignin catabolic process"/>
    <property type="evidence" value="ECO:0007669"/>
    <property type="project" value="UniProtKB-KW"/>
</dbReference>
<dbReference type="PROSITE" id="PS00080">
    <property type="entry name" value="MULTICOPPER_OXIDASE2"/>
    <property type="match status" value="1"/>
</dbReference>
<dbReference type="CDD" id="cd13849">
    <property type="entry name" value="CuRO_1_LCC_plant"/>
    <property type="match status" value="1"/>
</dbReference>
<evidence type="ECO:0000256" key="2">
    <source>
        <dbReference type="ARBA" id="ARBA00001935"/>
    </source>
</evidence>